<dbReference type="PROSITE" id="PS50092">
    <property type="entry name" value="TSP1"/>
    <property type="match status" value="1"/>
</dbReference>
<dbReference type="InterPro" id="IPR051487">
    <property type="entry name" value="Ser/Thr_Proteases_Immune/Dev"/>
</dbReference>
<dbReference type="SUPFAM" id="SSF50494">
    <property type="entry name" value="Trypsin-like serine proteases"/>
    <property type="match status" value="1"/>
</dbReference>
<dbReference type="PROSITE" id="PS00135">
    <property type="entry name" value="TRYPSIN_SER"/>
    <property type="match status" value="1"/>
</dbReference>
<comment type="caution">
    <text evidence="3">Lacks conserved residue(s) required for the propagation of feature annotation.</text>
</comment>
<keyword evidence="1" id="KW-1015">Disulfide bond</keyword>
<dbReference type="SUPFAM" id="SSF82895">
    <property type="entry name" value="TSP-1 type 1 repeat"/>
    <property type="match status" value="1"/>
</dbReference>
<dbReference type="InterPro" id="IPR018114">
    <property type="entry name" value="TRYPSIN_HIS"/>
</dbReference>
<proteinExistence type="inferred from homology"/>
<evidence type="ECO:0000256" key="2">
    <source>
        <dbReference type="ARBA" id="ARBA00024195"/>
    </source>
</evidence>
<dbReference type="GO" id="GO:0004252">
    <property type="term" value="F:serine-type endopeptidase activity"/>
    <property type="evidence" value="ECO:0007669"/>
    <property type="project" value="InterPro"/>
</dbReference>
<dbReference type="Proteomes" id="UP000011014">
    <property type="component" value="Unassembled WGS sequence"/>
</dbReference>
<dbReference type="InterPro" id="IPR000884">
    <property type="entry name" value="TSP1_rpt"/>
</dbReference>
<name>E4Y7I9_OIKDI</name>
<keyword evidence="4" id="KW-0645">Protease</keyword>
<feature type="domain" description="P-type" evidence="6">
    <location>
        <begin position="53"/>
        <end position="93"/>
    </location>
</feature>
<dbReference type="Gene3D" id="2.40.10.10">
    <property type="entry name" value="Trypsin-like serine proteases"/>
    <property type="match status" value="1"/>
</dbReference>
<evidence type="ECO:0000256" key="3">
    <source>
        <dbReference type="PROSITE-ProRule" id="PRU00779"/>
    </source>
</evidence>
<accession>E4Y7I9</accession>
<keyword evidence="4" id="KW-0378">Hydrolase</keyword>
<dbReference type="InterPro" id="IPR001254">
    <property type="entry name" value="Trypsin_dom"/>
</dbReference>
<dbReference type="PANTHER" id="PTHR24256">
    <property type="entry name" value="TRYPTASE-RELATED"/>
    <property type="match status" value="1"/>
</dbReference>
<dbReference type="InterPro" id="IPR033116">
    <property type="entry name" value="TRYPSIN_SER"/>
</dbReference>
<evidence type="ECO:0000259" key="5">
    <source>
        <dbReference type="PROSITE" id="PS50240"/>
    </source>
</evidence>
<dbReference type="InterPro" id="IPR000519">
    <property type="entry name" value="P_trefoil_dom"/>
</dbReference>
<dbReference type="PROSITE" id="PS51448">
    <property type="entry name" value="P_TREFOIL_2"/>
    <property type="match status" value="1"/>
</dbReference>
<organism evidence="7">
    <name type="scientific">Oikopleura dioica</name>
    <name type="common">Tunicate</name>
    <dbReference type="NCBI Taxonomy" id="34765"/>
    <lineage>
        <taxon>Eukaryota</taxon>
        <taxon>Metazoa</taxon>
        <taxon>Chordata</taxon>
        <taxon>Tunicata</taxon>
        <taxon>Appendicularia</taxon>
        <taxon>Copelata</taxon>
        <taxon>Oikopleuridae</taxon>
        <taxon>Oikopleura</taxon>
    </lineage>
</organism>
<dbReference type="InterPro" id="IPR043504">
    <property type="entry name" value="Peptidase_S1_PA_chymotrypsin"/>
</dbReference>
<protein>
    <recommendedName>
        <fullName evidence="8">Peptidase S1 domain-containing protein</fullName>
    </recommendedName>
</protein>
<gene>
    <name evidence="7" type="ORF">GSOID_T00025501001</name>
</gene>
<dbReference type="AlphaFoldDB" id="E4Y7I9"/>
<reference evidence="7" key="1">
    <citation type="journal article" date="2010" name="Science">
        <title>Plasticity of animal genome architecture unmasked by rapid evolution of a pelagic tunicate.</title>
        <authorList>
            <person name="Denoeud F."/>
            <person name="Henriet S."/>
            <person name="Mungpakdee S."/>
            <person name="Aury J.M."/>
            <person name="Da Silva C."/>
            <person name="Brinkmann H."/>
            <person name="Mikhaleva J."/>
            <person name="Olsen L.C."/>
            <person name="Jubin C."/>
            <person name="Canestro C."/>
            <person name="Bouquet J.M."/>
            <person name="Danks G."/>
            <person name="Poulain J."/>
            <person name="Campsteijn C."/>
            <person name="Adamski M."/>
            <person name="Cross I."/>
            <person name="Yadetie F."/>
            <person name="Muffato M."/>
            <person name="Louis A."/>
            <person name="Butcher S."/>
            <person name="Tsagkogeorga G."/>
            <person name="Konrad A."/>
            <person name="Singh S."/>
            <person name="Jensen M.F."/>
            <person name="Cong E.H."/>
            <person name="Eikeseth-Otteraa H."/>
            <person name="Noel B."/>
            <person name="Anthouard V."/>
            <person name="Porcel B.M."/>
            <person name="Kachouri-Lafond R."/>
            <person name="Nishino A."/>
            <person name="Ugolini M."/>
            <person name="Chourrout P."/>
            <person name="Nishida H."/>
            <person name="Aasland R."/>
            <person name="Huzurbazar S."/>
            <person name="Westhof E."/>
            <person name="Delsuc F."/>
            <person name="Lehrach H."/>
            <person name="Reinhardt R."/>
            <person name="Weissenbach J."/>
            <person name="Roy S.W."/>
            <person name="Artiguenave F."/>
            <person name="Postlethwait J.H."/>
            <person name="Manak J.R."/>
            <person name="Thompson E.M."/>
            <person name="Jaillon O."/>
            <person name="Du Pasquier L."/>
            <person name="Boudinot P."/>
            <person name="Liberles D.A."/>
            <person name="Volff J.N."/>
            <person name="Philippe H."/>
            <person name="Lenhard B."/>
            <person name="Roest Crollius H."/>
            <person name="Wincker P."/>
            <person name="Chourrout D."/>
        </authorList>
    </citation>
    <scope>NUCLEOTIDE SEQUENCE [LARGE SCALE GENOMIC DNA]</scope>
</reference>
<dbReference type="GO" id="GO:0006508">
    <property type="term" value="P:proteolysis"/>
    <property type="evidence" value="ECO:0007669"/>
    <property type="project" value="UniProtKB-KW"/>
</dbReference>
<dbReference type="InterPro" id="IPR001314">
    <property type="entry name" value="Peptidase_S1A"/>
</dbReference>
<dbReference type="InterPro" id="IPR009003">
    <property type="entry name" value="Peptidase_S1_PA"/>
</dbReference>
<evidence type="ECO:0000259" key="6">
    <source>
        <dbReference type="PROSITE" id="PS51448"/>
    </source>
</evidence>
<evidence type="ECO:0000313" key="7">
    <source>
        <dbReference type="EMBL" id="CBY31589.1"/>
    </source>
</evidence>
<dbReference type="CDD" id="cd00190">
    <property type="entry name" value="Tryp_SPc"/>
    <property type="match status" value="1"/>
</dbReference>
<dbReference type="PROSITE" id="PS00134">
    <property type="entry name" value="TRYPSIN_HIS"/>
    <property type="match status" value="1"/>
</dbReference>
<feature type="domain" description="Peptidase S1" evidence="5">
    <location>
        <begin position="290"/>
        <end position="564"/>
    </location>
</feature>
<dbReference type="SMART" id="SM00020">
    <property type="entry name" value="Tryp_SPc"/>
    <property type="match status" value="1"/>
</dbReference>
<dbReference type="PROSITE" id="PS50240">
    <property type="entry name" value="TRYPSIN_DOM"/>
    <property type="match status" value="1"/>
</dbReference>
<sequence>MQCALQYKSERKSCLPGSLNRNLEMCRRLHCCIDEEAGECFRRLPLPKSGCASYCDIPHRNVTACSAENENACTEMGCCWFPATDRPSCYEPGDYIPPATQNPIHQPKAVARSPYYYSSIVASKPKMNSPLIVGYAWASWLDSVCTADCNGVGVKIRRRTCIAFTKYGNSPVNRSFCKGPDKKAELCVGPPCSLGDSQISLPEPINDKNSVLDTNLEKTTMVCCVNKGKLYDPGEIIMKTSCLTIFCSISCKVDMEMNEACEGGQEPPPLQKSCFPSKCGEQKSWKIKKIVGGSWTPMYGHPWAVMMKKQEGVRSFVCGATLICSKFVLTAAHCFADQTIKPVGRLDVNTRNYRFFFGRYFGNDEDSEKFDKHRKVITGDGIEFMATHPDFEYSGKGVMKHDIAIVKLRNEMSINDYIKPVCLPTGREDVPNPNEAGWAIGWGVTKNRGPSNNKLKQVGVQIVDENSCRKKVDGFPDRASGLICGGGSYGHDTCVGDSGGPVLGYRAKDSKSYSSYTTSKAKTWTIFGITSVGGSTCNTIISDVQPAVYTNVAYYLDWIIATTAGCCEN</sequence>
<dbReference type="InterPro" id="IPR036383">
    <property type="entry name" value="TSP1_rpt_sf"/>
</dbReference>
<evidence type="ECO:0008006" key="8">
    <source>
        <dbReference type="Google" id="ProtNLM"/>
    </source>
</evidence>
<comment type="similarity">
    <text evidence="2">Belongs to the peptidase S1 family. CLIP subfamily.</text>
</comment>
<dbReference type="EMBL" id="FN654309">
    <property type="protein sequence ID" value="CBY31589.1"/>
    <property type="molecule type" value="Genomic_DNA"/>
</dbReference>
<dbReference type="Pfam" id="PF00089">
    <property type="entry name" value="Trypsin"/>
    <property type="match status" value="1"/>
</dbReference>
<evidence type="ECO:0000256" key="4">
    <source>
        <dbReference type="RuleBase" id="RU363034"/>
    </source>
</evidence>
<dbReference type="PRINTS" id="PR00722">
    <property type="entry name" value="CHYMOTRYPSIN"/>
</dbReference>
<evidence type="ECO:0000256" key="1">
    <source>
        <dbReference type="ARBA" id="ARBA00023157"/>
    </source>
</evidence>
<keyword evidence="4" id="KW-0720">Serine protease</keyword>